<evidence type="ECO:0000313" key="3">
    <source>
        <dbReference type="EMBL" id="KAK4646928.1"/>
    </source>
</evidence>
<feature type="compositionally biased region" description="Low complexity" evidence="1">
    <location>
        <begin position="196"/>
        <end position="205"/>
    </location>
</feature>
<keyword evidence="2" id="KW-1133">Transmembrane helix</keyword>
<feature type="compositionally biased region" description="Low complexity" evidence="1">
    <location>
        <begin position="10"/>
        <end position="24"/>
    </location>
</feature>
<accession>A0ABR0FSJ2</accession>
<feature type="compositionally biased region" description="Basic residues" evidence="1">
    <location>
        <begin position="158"/>
        <end position="169"/>
    </location>
</feature>
<keyword evidence="2" id="KW-0472">Membrane</keyword>
<feature type="transmembrane region" description="Helical" evidence="2">
    <location>
        <begin position="35"/>
        <end position="57"/>
    </location>
</feature>
<gene>
    <name evidence="3" type="primary">RCD-1</name>
    <name evidence="3" type="ORF">QC761_100380</name>
</gene>
<feature type="region of interest" description="Disordered" evidence="1">
    <location>
        <begin position="1"/>
        <end position="25"/>
    </location>
</feature>
<evidence type="ECO:0000313" key="4">
    <source>
        <dbReference type="Proteomes" id="UP001322138"/>
    </source>
</evidence>
<dbReference type="Proteomes" id="UP001322138">
    <property type="component" value="Unassembled WGS sequence"/>
</dbReference>
<sequence>MYLEKSTKQGFSSSRSFRRSGTGSDLQPLNSAQTAALIVFGVLIGLITTGIIIWCCCCRGPGWQRRSSSRSRVKIIRMSGPRGEKGEKGSPGPMGMQGLPGLPAPAVFLPLPASAAPVPIRPLGPRGMLPGALPGVNTGASETTKQSSRECSPERQHNPLHIHPPHPHSRPQPSIPPTQYSLPPHLQKFAQPLTPAAPSVSQLPSQPLPPSNTQIRPLPLPSQPPLRIQPLHIPPPTLPHPQHRYYQPKPPIAKIINDHAAGVTRPLPLALPIGRHGMVNLALKYQVHSEKGASSRPVSSRGLESGYQSAYCESSVESDNGGEMGYESMENFGRVVEEDRRGRWARMGV</sequence>
<reference evidence="3 4" key="1">
    <citation type="journal article" date="2023" name="bioRxiv">
        <title>High-quality genome assemblies of four members of thePodospora anserinaspecies complex.</title>
        <authorList>
            <person name="Ament-Velasquez S.L."/>
            <person name="Vogan A.A."/>
            <person name="Wallerman O."/>
            <person name="Hartmann F."/>
            <person name="Gautier V."/>
            <person name="Silar P."/>
            <person name="Giraud T."/>
            <person name="Johannesson H."/>
        </authorList>
    </citation>
    <scope>NUCLEOTIDE SEQUENCE [LARGE SCALE GENOMIC DNA]</scope>
    <source>
        <strain evidence="3 4">CBS 112042</strain>
    </source>
</reference>
<keyword evidence="4" id="KW-1185">Reference proteome</keyword>
<dbReference type="RefSeq" id="XP_062735904.1">
    <property type="nucleotide sequence ID" value="XM_062873286.1"/>
</dbReference>
<evidence type="ECO:0000256" key="2">
    <source>
        <dbReference type="SAM" id="Phobius"/>
    </source>
</evidence>
<dbReference type="GeneID" id="87892768"/>
<organism evidence="3 4">
    <name type="scientific">Podospora bellae-mahoneyi</name>
    <dbReference type="NCBI Taxonomy" id="2093777"/>
    <lineage>
        <taxon>Eukaryota</taxon>
        <taxon>Fungi</taxon>
        <taxon>Dikarya</taxon>
        <taxon>Ascomycota</taxon>
        <taxon>Pezizomycotina</taxon>
        <taxon>Sordariomycetes</taxon>
        <taxon>Sordariomycetidae</taxon>
        <taxon>Sordariales</taxon>
        <taxon>Podosporaceae</taxon>
        <taxon>Podospora</taxon>
    </lineage>
</organism>
<protein>
    <submittedName>
        <fullName evidence="3">Regulator of cell death-1 (Rcd-1)-like protein</fullName>
    </submittedName>
</protein>
<keyword evidence="2" id="KW-0812">Transmembrane</keyword>
<dbReference type="EMBL" id="JAFFGZ010000003">
    <property type="protein sequence ID" value="KAK4646928.1"/>
    <property type="molecule type" value="Genomic_DNA"/>
</dbReference>
<comment type="caution">
    <text evidence="3">The sequence shown here is derived from an EMBL/GenBank/DDBJ whole genome shotgun (WGS) entry which is preliminary data.</text>
</comment>
<proteinExistence type="predicted"/>
<feature type="compositionally biased region" description="Basic and acidic residues" evidence="1">
    <location>
        <begin position="147"/>
        <end position="157"/>
    </location>
</feature>
<evidence type="ECO:0000256" key="1">
    <source>
        <dbReference type="SAM" id="MobiDB-lite"/>
    </source>
</evidence>
<name>A0ABR0FSJ2_9PEZI</name>
<feature type="region of interest" description="Disordered" evidence="1">
    <location>
        <begin position="129"/>
        <end position="216"/>
    </location>
</feature>